<dbReference type="Pfam" id="PF12886">
    <property type="entry name" value="TORC_C"/>
    <property type="match status" value="1"/>
</dbReference>
<evidence type="ECO:0000256" key="9">
    <source>
        <dbReference type="ARBA" id="ARBA00023242"/>
    </source>
</evidence>
<dbReference type="VEuPathDB" id="VectorBase:BGLB037326"/>
<dbReference type="GO" id="GO:0005634">
    <property type="term" value="C:nucleus"/>
    <property type="evidence" value="ECO:0007669"/>
    <property type="project" value="UniProtKB-SubCell"/>
</dbReference>
<evidence type="ECO:0000256" key="2">
    <source>
        <dbReference type="ARBA" id="ARBA00004496"/>
    </source>
</evidence>
<name>A0A2C9M115_BIOGL</name>
<keyword evidence="8" id="KW-0804">Transcription</keyword>
<gene>
    <name evidence="14" type="primary">106071184</name>
    <name evidence="17" type="synonym">LOC106071184</name>
</gene>
<feature type="region of interest" description="Disordered" evidence="10">
    <location>
        <begin position="99"/>
        <end position="146"/>
    </location>
</feature>
<feature type="region of interest" description="Disordered" evidence="10">
    <location>
        <begin position="365"/>
        <end position="466"/>
    </location>
</feature>
<dbReference type="OMA" id="DWPKFAQ"/>
<protein>
    <submittedName>
        <fullName evidence="17">CREB-regulated transcription coactivator 1-like isoform X1</fullName>
    </submittedName>
</protein>
<evidence type="ECO:0000259" key="12">
    <source>
        <dbReference type="Pfam" id="PF12885"/>
    </source>
</evidence>
<accession>A0A2C9M115</accession>
<dbReference type="GO" id="GO:0008140">
    <property type="term" value="F:cAMP response element binding protein binding"/>
    <property type="evidence" value="ECO:0007669"/>
    <property type="project" value="InterPro"/>
</dbReference>
<dbReference type="Proteomes" id="UP000076420">
    <property type="component" value="Unassembled WGS sequence"/>
</dbReference>
<keyword evidence="7" id="KW-0010">Activator</keyword>
<evidence type="ECO:0000256" key="7">
    <source>
        <dbReference type="ARBA" id="ARBA00023159"/>
    </source>
</evidence>
<evidence type="ECO:0000313" key="14">
    <source>
        <dbReference type="EnsemblMetazoa" id="BGLB037326-PA"/>
    </source>
</evidence>
<evidence type="ECO:0000256" key="8">
    <source>
        <dbReference type="ARBA" id="ARBA00023163"/>
    </source>
</evidence>
<sequence>MVGIITSLSFSAIMANPRKFSEKIALHTQKQAEETAAFEAILQEVNSATRDPPRYQKQQHIAPNLGTYRGGSLPNVNQIATNQGIDLQATLQHLDDMKQGRSSLGHGRQERHRQQIGPHRRNFPPDKRIDSSPYGSAYHLSPPPDTSWRSCGLTKAHRYLYSGLSLSRVHSDPSLHMNAMGNAANSKNYTHPPVTPPTHRRIIEMVGENAGDGIQSYWDSKKAGGPSRPKSCEVPNINIYPSQEMEGNNTNSPVIQMTANNTGSLPDLSVLQFPSPLPTPLDHDDPYNTAAGNSPVSLSPTSPRHMPMSIQNPQSPNQRRRQPSGMSLPSPLVLNQIGGPSSPAGMADMDPSCMKQPYMFNLQQQLLQQQQQQQQMRHHGAQSPLNQPYPTPVSPLYSPTHQRSLNHHRQTTKPSLPYQHNHISSPSGSPTHSSQSHHQASFTNSQQSPPINQQQQSPLSPLVPHVHISNCDDLSVQASMTQYRNNGVSDSNCQSPTSPHSAPSYSPAQSPGVPPTSQSVNSSFSDAYYIQQQQQQTNALQHQFEQFNMSPPQVISTSLDSNVMTTNGLNLIYSNSSNNGSNMVFSQQPGLALQYSQAAMLAMSSADDLFQPHFLGPIDVMASGQFNSQITFSSNNNRQFNQQNSLTSPNSSSKIPDIILTGAEQLLYDCADDMCRLPLDFAKDLGNAITGMSDSFDADFLTNDEAFKAGLDPLDFEEIQMLTDASLVADPATEDSFKLDRL</sequence>
<evidence type="ECO:0000313" key="15">
    <source>
        <dbReference type="Proteomes" id="UP000076420"/>
    </source>
</evidence>
<proteinExistence type="inferred from homology"/>
<reference evidence="14" key="1">
    <citation type="submission" date="2020-05" db="UniProtKB">
        <authorList>
            <consortium name="EnsemblMetazoa"/>
        </authorList>
    </citation>
    <scope>IDENTIFICATION</scope>
    <source>
        <strain evidence="14">BB02</strain>
    </source>
</reference>
<dbReference type="InterPro" id="IPR024785">
    <property type="entry name" value="TORC_C"/>
</dbReference>
<dbReference type="PANTHER" id="PTHR13589:SF15">
    <property type="entry name" value="CREB-REGULATED TRANSCRIPTION COACTIVATOR, ISOFORM B"/>
    <property type="match status" value="1"/>
</dbReference>
<evidence type="ECO:0000256" key="4">
    <source>
        <dbReference type="ARBA" id="ARBA00022490"/>
    </source>
</evidence>
<dbReference type="KEGG" id="bgt:106071184"/>
<feature type="compositionally biased region" description="Low complexity" evidence="10">
    <location>
        <begin position="422"/>
        <end position="462"/>
    </location>
</feature>
<feature type="compositionally biased region" description="Polar residues" evidence="10">
    <location>
        <begin position="241"/>
        <end position="264"/>
    </location>
</feature>
<dbReference type="PANTHER" id="PTHR13589">
    <property type="entry name" value="CREB-REGULATED TRANSCRIPTION COACTIVATOR"/>
    <property type="match status" value="1"/>
</dbReference>
<keyword evidence="16" id="KW-1185">Reference proteome</keyword>
<dbReference type="Pfam" id="PF12885">
    <property type="entry name" value="TORC_M"/>
    <property type="match status" value="1"/>
</dbReference>
<dbReference type="AlphaFoldDB" id="A0A2C9M115"/>
<evidence type="ECO:0000256" key="6">
    <source>
        <dbReference type="ARBA" id="ARBA00023015"/>
    </source>
</evidence>
<dbReference type="EnsemblMetazoa" id="BGLB037326-RC">
    <property type="protein sequence ID" value="BGLB037326-PC"/>
    <property type="gene ID" value="BGLB037326"/>
</dbReference>
<reference evidence="17" key="2">
    <citation type="submission" date="2023-09" db="UniProtKB">
        <authorList>
            <consortium name="RefSeq"/>
        </authorList>
    </citation>
    <scope>IDENTIFICATION</scope>
</reference>
<dbReference type="Proteomes" id="UP001165740">
    <property type="component" value="Chromosome 1"/>
</dbReference>
<evidence type="ECO:0000256" key="5">
    <source>
        <dbReference type="ARBA" id="ARBA00022553"/>
    </source>
</evidence>
<feature type="region of interest" description="Disordered" evidence="10">
    <location>
        <begin position="485"/>
        <end position="521"/>
    </location>
</feature>
<comment type="similarity">
    <text evidence="3">Belongs to the TORC family.</text>
</comment>
<keyword evidence="4" id="KW-0963">Cytoplasm</keyword>
<evidence type="ECO:0000259" key="11">
    <source>
        <dbReference type="Pfam" id="PF12884"/>
    </source>
</evidence>
<evidence type="ECO:0000256" key="1">
    <source>
        <dbReference type="ARBA" id="ARBA00004123"/>
    </source>
</evidence>
<comment type="subcellular location">
    <subcellularLocation>
        <location evidence="2">Cytoplasm</location>
    </subcellularLocation>
    <subcellularLocation>
        <location evidence="1">Nucleus</location>
    </subcellularLocation>
</comment>
<organism evidence="14 15">
    <name type="scientific">Biomphalaria glabrata</name>
    <name type="common">Bloodfluke planorb</name>
    <name type="synonym">Freshwater snail</name>
    <dbReference type="NCBI Taxonomy" id="6526"/>
    <lineage>
        <taxon>Eukaryota</taxon>
        <taxon>Metazoa</taxon>
        <taxon>Spiralia</taxon>
        <taxon>Lophotrochozoa</taxon>
        <taxon>Mollusca</taxon>
        <taxon>Gastropoda</taxon>
        <taxon>Heterobranchia</taxon>
        <taxon>Euthyneura</taxon>
        <taxon>Panpulmonata</taxon>
        <taxon>Hygrophila</taxon>
        <taxon>Lymnaeoidea</taxon>
        <taxon>Planorbidae</taxon>
        <taxon>Biomphalaria</taxon>
    </lineage>
</organism>
<feature type="domain" description="Transducer of regulated CREB activity N-terminal" evidence="11">
    <location>
        <begin position="16"/>
        <end position="74"/>
    </location>
</feature>
<dbReference type="EnsemblMetazoa" id="BGLB037326-RA">
    <property type="protein sequence ID" value="BGLB037326-PA"/>
    <property type="gene ID" value="BGLB037326"/>
</dbReference>
<dbReference type="VEuPathDB" id="VectorBase:BGLAX_050635"/>
<dbReference type="OrthoDB" id="8947034at2759"/>
<dbReference type="GO" id="GO:0045944">
    <property type="term" value="P:positive regulation of transcription by RNA polymerase II"/>
    <property type="evidence" value="ECO:0007669"/>
    <property type="project" value="TreeGrafter"/>
</dbReference>
<dbReference type="InterPro" id="IPR024786">
    <property type="entry name" value="TORC"/>
</dbReference>
<feature type="domain" description="Transducer of regulated CREB activity middle" evidence="12">
    <location>
        <begin position="210"/>
        <end position="299"/>
    </location>
</feature>
<feature type="compositionally biased region" description="Polar residues" evidence="10">
    <location>
        <begin position="290"/>
        <end position="302"/>
    </location>
</feature>
<feature type="region of interest" description="Disordered" evidence="10">
    <location>
        <begin position="241"/>
        <end position="353"/>
    </location>
</feature>
<evidence type="ECO:0000256" key="10">
    <source>
        <dbReference type="SAM" id="MobiDB-lite"/>
    </source>
</evidence>
<evidence type="ECO:0000256" key="3">
    <source>
        <dbReference type="ARBA" id="ARBA00007167"/>
    </source>
</evidence>
<keyword evidence="6" id="KW-0805">Transcription regulation</keyword>
<dbReference type="Pfam" id="PF12884">
    <property type="entry name" value="TORC_N"/>
    <property type="match status" value="1"/>
</dbReference>
<dbReference type="GO" id="GO:0005737">
    <property type="term" value="C:cytoplasm"/>
    <property type="evidence" value="ECO:0007669"/>
    <property type="project" value="UniProtKB-SubCell"/>
</dbReference>
<keyword evidence="9" id="KW-0539">Nucleus</keyword>
<evidence type="ECO:0000313" key="17">
    <source>
        <dbReference type="RefSeq" id="XP_013086680.1"/>
    </source>
</evidence>
<feature type="compositionally biased region" description="Low complexity" evidence="10">
    <location>
        <begin position="365"/>
        <end position="375"/>
    </location>
</feature>
<dbReference type="InterPro" id="IPR024783">
    <property type="entry name" value="TORC_N"/>
</dbReference>
<keyword evidence="5" id="KW-0597">Phosphoprotein</keyword>
<evidence type="ECO:0000259" key="13">
    <source>
        <dbReference type="Pfam" id="PF12886"/>
    </source>
</evidence>
<feature type="domain" description="Transducer of regulated CREB activity C-terminal" evidence="13">
    <location>
        <begin position="656"/>
        <end position="742"/>
    </location>
</feature>
<dbReference type="GeneID" id="106071184"/>
<evidence type="ECO:0000313" key="16">
    <source>
        <dbReference type="Proteomes" id="UP001165740"/>
    </source>
</evidence>
<dbReference type="RefSeq" id="XP_013086680.1">
    <property type="nucleotide sequence ID" value="XM_013231226.2"/>
</dbReference>
<dbReference type="GO" id="GO:0051289">
    <property type="term" value="P:protein homotetramerization"/>
    <property type="evidence" value="ECO:0007669"/>
    <property type="project" value="InterPro"/>
</dbReference>
<dbReference type="InterPro" id="IPR024784">
    <property type="entry name" value="TORC_M"/>
</dbReference>
<dbReference type="STRING" id="6526.A0A2C9M115"/>